<evidence type="ECO:0000256" key="10">
    <source>
        <dbReference type="SAM" id="MobiDB-lite"/>
    </source>
</evidence>
<dbReference type="Gene3D" id="3.30.50.10">
    <property type="entry name" value="Erythroid Transcription Factor GATA-1, subunit A"/>
    <property type="match status" value="1"/>
</dbReference>
<evidence type="ECO:0000256" key="4">
    <source>
        <dbReference type="ARBA" id="ARBA00022833"/>
    </source>
</evidence>
<dbReference type="SUPFAM" id="SSF57716">
    <property type="entry name" value="Glucocorticoid receptor-like (DNA-binding domain)"/>
    <property type="match status" value="1"/>
</dbReference>
<reference evidence="12" key="1">
    <citation type="submission" date="2013-05" db="EMBL/GenBank/DDBJ databases">
        <authorList>
            <person name="Yim A.K.Y."/>
            <person name="Chan T.F."/>
            <person name="Ji K.M."/>
            <person name="Liu X.Y."/>
            <person name="Zhou J.W."/>
            <person name="Li R.Q."/>
            <person name="Yang K.Y."/>
            <person name="Li J."/>
            <person name="Li M."/>
            <person name="Law P.T.W."/>
            <person name="Wu Y.L."/>
            <person name="Cai Z.L."/>
            <person name="Qin H."/>
            <person name="Bao Y."/>
            <person name="Leung R.K.K."/>
            <person name="Ng P.K.S."/>
            <person name="Zou J."/>
            <person name="Zhong X.J."/>
            <person name="Ran P.X."/>
            <person name="Zhong N.S."/>
            <person name="Liu Z.G."/>
            <person name="Tsui S.K.W."/>
        </authorList>
    </citation>
    <scope>NUCLEOTIDE SEQUENCE</scope>
    <source>
        <strain evidence="12">Derf</strain>
        <tissue evidence="12">Whole organism</tissue>
    </source>
</reference>
<accession>A0A922HU95</accession>
<dbReference type="CDD" id="cd07164">
    <property type="entry name" value="NR_DBD_PNR_like_1"/>
    <property type="match status" value="1"/>
</dbReference>
<dbReference type="EMBL" id="ASGP02000005">
    <property type="protein sequence ID" value="KAH9506352.1"/>
    <property type="molecule type" value="Genomic_DNA"/>
</dbReference>
<evidence type="ECO:0000256" key="2">
    <source>
        <dbReference type="ARBA" id="ARBA00022723"/>
    </source>
</evidence>
<dbReference type="SUPFAM" id="SSF48508">
    <property type="entry name" value="Nuclear receptor ligand-binding domain"/>
    <property type="match status" value="1"/>
</dbReference>
<dbReference type="SMART" id="SM00399">
    <property type="entry name" value="ZnF_C4"/>
    <property type="match status" value="1"/>
</dbReference>
<evidence type="ECO:0000256" key="5">
    <source>
        <dbReference type="ARBA" id="ARBA00023015"/>
    </source>
</evidence>
<dbReference type="Pfam" id="PF00105">
    <property type="entry name" value="zf-C4"/>
    <property type="match status" value="1"/>
</dbReference>
<keyword evidence="2" id="KW-0479">Metal-binding</keyword>
<name>A0A922HU95_DERFA</name>
<gene>
    <name evidence="12" type="ORF">DERF_011090</name>
</gene>
<reference evidence="12" key="2">
    <citation type="journal article" date="2022" name="Res Sq">
        <title>Comparative Genomics Reveals Insights into the Divergent Evolution of Astigmatic Mites and Household Pest Adaptations.</title>
        <authorList>
            <person name="Xiong Q."/>
            <person name="Wan A.T.-Y."/>
            <person name="Liu X.-Y."/>
            <person name="Fung C.S.-H."/>
            <person name="Xiao X."/>
            <person name="Malainual N."/>
            <person name="Hou J."/>
            <person name="Wang L."/>
            <person name="Wang M."/>
            <person name="Yang K."/>
            <person name="Cui Y."/>
            <person name="Leung E."/>
            <person name="Nong W."/>
            <person name="Shin S.-K."/>
            <person name="Au S."/>
            <person name="Jeong K.Y."/>
            <person name="Chew F.T."/>
            <person name="Hui J."/>
            <person name="Leung T.F."/>
            <person name="Tungtrongchitr A."/>
            <person name="Zhong N."/>
            <person name="Liu Z."/>
            <person name="Tsui S."/>
        </authorList>
    </citation>
    <scope>NUCLEOTIDE SEQUENCE</scope>
    <source>
        <strain evidence="12">Derf</strain>
        <tissue evidence="12">Whole organism</tissue>
    </source>
</reference>
<dbReference type="PRINTS" id="PR00047">
    <property type="entry name" value="STROIDFINGER"/>
</dbReference>
<keyword evidence="7" id="KW-0804">Transcription</keyword>
<keyword evidence="3" id="KW-0863">Zinc-finger</keyword>
<dbReference type="PROSITE" id="PS00031">
    <property type="entry name" value="NUCLEAR_REC_DBD_1"/>
    <property type="match status" value="1"/>
</dbReference>
<dbReference type="GO" id="GO:0043565">
    <property type="term" value="F:sequence-specific DNA binding"/>
    <property type="evidence" value="ECO:0007669"/>
    <property type="project" value="InterPro"/>
</dbReference>
<protein>
    <recommendedName>
        <fullName evidence="11">Nuclear receptor domain-containing protein</fullName>
    </recommendedName>
</protein>
<dbReference type="GO" id="GO:0003700">
    <property type="term" value="F:DNA-binding transcription factor activity"/>
    <property type="evidence" value="ECO:0007669"/>
    <property type="project" value="InterPro"/>
</dbReference>
<keyword evidence="4" id="KW-0862">Zinc</keyword>
<evidence type="ECO:0000259" key="11">
    <source>
        <dbReference type="PROSITE" id="PS51030"/>
    </source>
</evidence>
<keyword evidence="6" id="KW-0238">DNA-binding</keyword>
<evidence type="ECO:0000313" key="13">
    <source>
        <dbReference type="Proteomes" id="UP000790347"/>
    </source>
</evidence>
<proteinExistence type="predicted"/>
<dbReference type="AlphaFoldDB" id="A0A922HU95"/>
<dbReference type="InterPro" id="IPR050274">
    <property type="entry name" value="Nuclear_hormone_rcpt_NR2"/>
</dbReference>
<evidence type="ECO:0000313" key="12">
    <source>
        <dbReference type="EMBL" id="KAH9506352.1"/>
    </source>
</evidence>
<keyword evidence="9" id="KW-0539">Nucleus</keyword>
<dbReference type="Proteomes" id="UP000790347">
    <property type="component" value="Unassembled WGS sequence"/>
</dbReference>
<evidence type="ECO:0000256" key="3">
    <source>
        <dbReference type="ARBA" id="ARBA00022771"/>
    </source>
</evidence>
<feature type="domain" description="Nuclear receptor" evidence="11">
    <location>
        <begin position="8"/>
        <end position="83"/>
    </location>
</feature>
<evidence type="ECO:0000256" key="6">
    <source>
        <dbReference type="ARBA" id="ARBA00023125"/>
    </source>
</evidence>
<evidence type="ECO:0000256" key="9">
    <source>
        <dbReference type="ARBA" id="ARBA00023242"/>
    </source>
</evidence>
<keyword evidence="8" id="KW-0675">Receptor</keyword>
<keyword evidence="13" id="KW-1185">Reference proteome</keyword>
<dbReference type="Gene3D" id="1.10.565.10">
    <property type="entry name" value="Retinoid X Receptor"/>
    <property type="match status" value="1"/>
</dbReference>
<dbReference type="PANTHER" id="PTHR24083">
    <property type="entry name" value="NUCLEAR HORMONE RECEPTOR"/>
    <property type="match status" value="1"/>
</dbReference>
<dbReference type="GO" id="GO:0005634">
    <property type="term" value="C:nucleus"/>
    <property type="evidence" value="ECO:0007669"/>
    <property type="project" value="UniProtKB-SubCell"/>
</dbReference>
<dbReference type="InterPro" id="IPR035500">
    <property type="entry name" value="NHR-like_dom_sf"/>
</dbReference>
<feature type="region of interest" description="Disordered" evidence="10">
    <location>
        <begin position="86"/>
        <end position="118"/>
    </location>
</feature>
<organism evidence="12 13">
    <name type="scientific">Dermatophagoides farinae</name>
    <name type="common">American house dust mite</name>
    <dbReference type="NCBI Taxonomy" id="6954"/>
    <lineage>
        <taxon>Eukaryota</taxon>
        <taxon>Metazoa</taxon>
        <taxon>Ecdysozoa</taxon>
        <taxon>Arthropoda</taxon>
        <taxon>Chelicerata</taxon>
        <taxon>Arachnida</taxon>
        <taxon>Acari</taxon>
        <taxon>Acariformes</taxon>
        <taxon>Sarcoptiformes</taxon>
        <taxon>Astigmata</taxon>
        <taxon>Psoroptidia</taxon>
        <taxon>Analgoidea</taxon>
        <taxon>Pyroglyphidae</taxon>
        <taxon>Dermatophagoidinae</taxon>
        <taxon>Dermatophagoides</taxon>
    </lineage>
</organism>
<comment type="caution">
    <text evidence="12">The sequence shown here is derived from an EMBL/GenBank/DDBJ whole genome shotgun (WGS) entry which is preliminary data.</text>
</comment>
<dbReference type="GO" id="GO:0006357">
    <property type="term" value="P:regulation of transcription by RNA polymerase II"/>
    <property type="evidence" value="ECO:0007669"/>
    <property type="project" value="UniProtKB-ARBA"/>
</dbReference>
<evidence type="ECO:0000256" key="1">
    <source>
        <dbReference type="ARBA" id="ARBA00004123"/>
    </source>
</evidence>
<comment type="subcellular location">
    <subcellularLocation>
        <location evidence="1">Nucleus</location>
    </subcellularLocation>
</comment>
<sequence>MLQFRANVNRCLVCGDRASGRHYGVLSCDGCRGFFKRSVRRNLNYHCKQNNQCNININNRNQCQACRFRKCLAVKMKPEAVQNERINLATTSSSSGRKSSHLNLTNGNGQQSSMNATTSSMNVRRIQVASRMVNDSVQPNKMTASTTLQWNSNANLFNFQLVLSSDESAIMNHMQNYRHASYLNTATISPIMFIHIYHLIANVVEWFFKNFTFDNAAKKDYLHLLEESLNRLLIIDLSVYRSFSSPYIRYIYECYFVNQQDQNIVNEVIHFISSLQLDLADLDKLKLLILLQSDHVSYIPHLATISSLYDQVQMQFYQDLKRKISGTDTAAATTTISHLIEQIMLLLSTTKRLRKSHFHPIHCAFLRWISLNHHHHHHQAITNHETIMENGLDTNNILLDQHSNI</sequence>
<feature type="compositionally biased region" description="Polar residues" evidence="10">
    <location>
        <begin position="101"/>
        <end position="118"/>
    </location>
</feature>
<dbReference type="FunFam" id="3.30.50.10:FF:000006">
    <property type="entry name" value="Nuclear receptor subfamily 5 group A member"/>
    <property type="match status" value="1"/>
</dbReference>
<dbReference type="GO" id="GO:0008270">
    <property type="term" value="F:zinc ion binding"/>
    <property type="evidence" value="ECO:0007669"/>
    <property type="project" value="UniProtKB-KW"/>
</dbReference>
<dbReference type="InterPro" id="IPR001628">
    <property type="entry name" value="Znf_hrmn_rcpt"/>
</dbReference>
<dbReference type="InterPro" id="IPR013088">
    <property type="entry name" value="Znf_NHR/GATA"/>
</dbReference>
<keyword evidence="5" id="KW-0805">Transcription regulation</keyword>
<dbReference type="PROSITE" id="PS51030">
    <property type="entry name" value="NUCLEAR_REC_DBD_2"/>
    <property type="match status" value="1"/>
</dbReference>
<evidence type="ECO:0000256" key="8">
    <source>
        <dbReference type="ARBA" id="ARBA00023170"/>
    </source>
</evidence>
<evidence type="ECO:0000256" key="7">
    <source>
        <dbReference type="ARBA" id="ARBA00023163"/>
    </source>
</evidence>